<proteinExistence type="predicted"/>
<name>A0A4W5LBX0_9TELE</name>
<accession>A0A4W5LBX0</accession>
<evidence type="ECO:0000313" key="1">
    <source>
        <dbReference type="Ensembl" id="ENSHHUP00000023328.1"/>
    </source>
</evidence>
<dbReference type="Ensembl" id="ENSHHUT00000024211.1">
    <property type="protein sequence ID" value="ENSHHUP00000023328.1"/>
    <property type="gene ID" value="ENSHHUG00000014608.1"/>
</dbReference>
<reference evidence="2" key="1">
    <citation type="submission" date="2018-06" db="EMBL/GenBank/DDBJ databases">
        <title>Genome assembly of Danube salmon.</title>
        <authorList>
            <person name="Macqueen D.J."/>
            <person name="Gundappa M.K."/>
        </authorList>
    </citation>
    <scope>NUCLEOTIDE SEQUENCE [LARGE SCALE GENOMIC DNA]</scope>
</reference>
<reference evidence="1" key="2">
    <citation type="submission" date="2025-08" db="UniProtKB">
        <authorList>
            <consortium name="Ensembl"/>
        </authorList>
    </citation>
    <scope>IDENTIFICATION</scope>
</reference>
<dbReference type="AlphaFoldDB" id="A0A4W5LBX0"/>
<reference evidence="1" key="3">
    <citation type="submission" date="2025-09" db="UniProtKB">
        <authorList>
            <consortium name="Ensembl"/>
        </authorList>
    </citation>
    <scope>IDENTIFICATION</scope>
</reference>
<organism evidence="1 2">
    <name type="scientific">Hucho hucho</name>
    <name type="common">huchen</name>
    <dbReference type="NCBI Taxonomy" id="62062"/>
    <lineage>
        <taxon>Eukaryota</taxon>
        <taxon>Metazoa</taxon>
        <taxon>Chordata</taxon>
        <taxon>Craniata</taxon>
        <taxon>Vertebrata</taxon>
        <taxon>Euteleostomi</taxon>
        <taxon>Actinopterygii</taxon>
        <taxon>Neopterygii</taxon>
        <taxon>Teleostei</taxon>
        <taxon>Protacanthopterygii</taxon>
        <taxon>Salmoniformes</taxon>
        <taxon>Salmonidae</taxon>
        <taxon>Salmoninae</taxon>
        <taxon>Hucho</taxon>
    </lineage>
</organism>
<dbReference type="Proteomes" id="UP000314982">
    <property type="component" value="Unassembled WGS sequence"/>
</dbReference>
<sequence>SPCLSFARFVSRVEEVLNDWKLIGNSASKPPEKGEYTSGTWEKKTKDINFADFKFSVTHHYLKQESEESEGKDEPEEGTVLLPLLLSYLSHRNGHYVMRLY</sequence>
<evidence type="ECO:0000313" key="2">
    <source>
        <dbReference type="Proteomes" id="UP000314982"/>
    </source>
</evidence>
<protein>
    <submittedName>
        <fullName evidence="1">Uncharacterized protein</fullName>
    </submittedName>
</protein>
<keyword evidence="2" id="KW-1185">Reference proteome</keyword>
<dbReference type="GeneTree" id="ENSGT00390000006705"/>